<evidence type="ECO:0000259" key="8">
    <source>
        <dbReference type="Pfam" id="PF00857"/>
    </source>
</evidence>
<sequence>MNFVDFMLDVNIADFAGLTPYTDLSQFVWANRAESRDYISRGARSIAPLINTLLANPGFVIRVASQDYHPQNHVSFASNHPEPNNRPFESVFQMNNPAPGKENETKEQRLWPVHCVGGTKGATIIPEIDSSKIDLYVKKGMDPRVEMYSAFSDAFGNLDPAVHAQSVDVDLKAVLAERGITHVFSAGIAGDYCVKYTAMDAARAGFKSYLVEDATRSVDPGAGWEEARRECEAAGVSIIRSDGPEIAALTAS</sequence>
<dbReference type="GO" id="GO:0019363">
    <property type="term" value="P:pyridine nucleotide biosynthetic process"/>
    <property type="evidence" value="ECO:0007669"/>
    <property type="project" value="UniProtKB-KW"/>
</dbReference>
<dbReference type="EC" id="3.5.1.19" evidence="6"/>
<keyword evidence="3" id="KW-0479">Metal-binding</keyword>
<dbReference type="GO" id="GO:0046872">
    <property type="term" value="F:metal ion binding"/>
    <property type="evidence" value="ECO:0007669"/>
    <property type="project" value="UniProtKB-KW"/>
</dbReference>
<evidence type="ECO:0000256" key="3">
    <source>
        <dbReference type="ARBA" id="ARBA00022723"/>
    </source>
</evidence>
<accession>A1DFF7</accession>
<dbReference type="HOGENOM" id="CLU_068979_13_0_1"/>
<evidence type="ECO:0000256" key="1">
    <source>
        <dbReference type="ARBA" id="ARBA00006336"/>
    </source>
</evidence>
<dbReference type="GeneID" id="4586567"/>
<dbReference type="STRING" id="331117.A1DFF7"/>
<evidence type="ECO:0000256" key="4">
    <source>
        <dbReference type="ARBA" id="ARBA00022801"/>
    </source>
</evidence>
<dbReference type="EMBL" id="DS027696">
    <property type="protein sequence ID" value="EAW18114.1"/>
    <property type="molecule type" value="Genomic_DNA"/>
</dbReference>
<evidence type="ECO:0000313" key="9">
    <source>
        <dbReference type="EMBL" id="EAW18114.1"/>
    </source>
</evidence>
<dbReference type="RefSeq" id="XP_001260011.1">
    <property type="nucleotide sequence ID" value="XM_001260010.1"/>
</dbReference>
<protein>
    <recommendedName>
        <fullName evidence="6">nicotinamidase</fullName>
        <ecNumber evidence="6">3.5.1.19</ecNumber>
    </recommendedName>
    <alternativeName>
        <fullName evidence="7">Nicotinamide deamidase</fullName>
    </alternativeName>
</protein>
<feature type="domain" description="Isochorismatase-like" evidence="8">
    <location>
        <begin position="103"/>
        <end position="240"/>
    </location>
</feature>
<name>A1DFF7_NEOFI</name>
<dbReference type="OrthoDB" id="3341310at2759"/>
<comment type="similarity">
    <text evidence="1">Belongs to the isochorismatase family.</text>
</comment>
<dbReference type="Pfam" id="PF00857">
    <property type="entry name" value="Isochorismatase"/>
    <property type="match status" value="1"/>
</dbReference>
<dbReference type="KEGG" id="nfi:NFIA_080580"/>
<dbReference type="AlphaFoldDB" id="A1DFF7"/>
<gene>
    <name evidence="9" type="ORF">NFIA_080580</name>
</gene>
<dbReference type="Proteomes" id="UP000006702">
    <property type="component" value="Unassembled WGS sequence"/>
</dbReference>
<comment type="pathway">
    <text evidence="5">Cofactor biosynthesis; nicotinate biosynthesis; nicotinate from nicotinamide: step 1/1.</text>
</comment>
<dbReference type="PANTHER" id="PTHR11080:SF2">
    <property type="entry name" value="LD05707P"/>
    <property type="match status" value="1"/>
</dbReference>
<evidence type="ECO:0000256" key="5">
    <source>
        <dbReference type="ARBA" id="ARBA00037900"/>
    </source>
</evidence>
<dbReference type="InterPro" id="IPR000868">
    <property type="entry name" value="Isochorismatase-like_dom"/>
</dbReference>
<dbReference type="Gene3D" id="3.40.50.850">
    <property type="entry name" value="Isochorismatase-like"/>
    <property type="match status" value="1"/>
</dbReference>
<keyword evidence="4 9" id="KW-0378">Hydrolase</keyword>
<dbReference type="InterPro" id="IPR036380">
    <property type="entry name" value="Isochorismatase-like_sf"/>
</dbReference>
<dbReference type="InterPro" id="IPR052347">
    <property type="entry name" value="Isochorismatase_Nicotinamidase"/>
</dbReference>
<keyword evidence="2" id="KW-0662">Pyridine nucleotide biosynthesis</keyword>
<dbReference type="eggNOG" id="KOG4003">
    <property type="taxonomic scope" value="Eukaryota"/>
</dbReference>
<organism evidence="9 10">
    <name type="scientific">Neosartorya fischeri (strain ATCC 1020 / DSM 3700 / CBS 544.65 / FGSC A1164 / JCM 1740 / NRRL 181 / WB 181)</name>
    <name type="common">Aspergillus fischerianus</name>
    <dbReference type="NCBI Taxonomy" id="331117"/>
    <lineage>
        <taxon>Eukaryota</taxon>
        <taxon>Fungi</taxon>
        <taxon>Dikarya</taxon>
        <taxon>Ascomycota</taxon>
        <taxon>Pezizomycotina</taxon>
        <taxon>Eurotiomycetes</taxon>
        <taxon>Eurotiomycetidae</taxon>
        <taxon>Eurotiales</taxon>
        <taxon>Aspergillaceae</taxon>
        <taxon>Aspergillus</taxon>
        <taxon>Aspergillus subgen. Fumigati</taxon>
    </lineage>
</organism>
<evidence type="ECO:0000256" key="7">
    <source>
        <dbReference type="ARBA" id="ARBA00043224"/>
    </source>
</evidence>
<dbReference type="PANTHER" id="PTHR11080">
    <property type="entry name" value="PYRAZINAMIDASE/NICOTINAMIDASE"/>
    <property type="match status" value="1"/>
</dbReference>
<reference evidence="10" key="1">
    <citation type="journal article" date="2008" name="PLoS Genet.">
        <title>Genomic islands in the pathogenic filamentous fungus Aspergillus fumigatus.</title>
        <authorList>
            <person name="Fedorova N.D."/>
            <person name="Khaldi N."/>
            <person name="Joardar V.S."/>
            <person name="Maiti R."/>
            <person name="Amedeo P."/>
            <person name="Anderson M.J."/>
            <person name="Crabtree J."/>
            <person name="Silva J.C."/>
            <person name="Badger J.H."/>
            <person name="Albarraq A."/>
            <person name="Angiuoli S."/>
            <person name="Bussey H."/>
            <person name="Bowyer P."/>
            <person name="Cotty P.J."/>
            <person name="Dyer P.S."/>
            <person name="Egan A."/>
            <person name="Galens K."/>
            <person name="Fraser-Liggett C.M."/>
            <person name="Haas B.J."/>
            <person name="Inman J.M."/>
            <person name="Kent R."/>
            <person name="Lemieux S."/>
            <person name="Malavazi I."/>
            <person name="Orvis J."/>
            <person name="Roemer T."/>
            <person name="Ronning C.M."/>
            <person name="Sundaram J.P."/>
            <person name="Sutton G."/>
            <person name="Turner G."/>
            <person name="Venter J.C."/>
            <person name="White O.R."/>
            <person name="Whitty B.R."/>
            <person name="Youngman P."/>
            <person name="Wolfe K.H."/>
            <person name="Goldman G.H."/>
            <person name="Wortman J.R."/>
            <person name="Jiang B."/>
            <person name="Denning D.W."/>
            <person name="Nierman W.C."/>
        </authorList>
    </citation>
    <scope>NUCLEOTIDE SEQUENCE [LARGE SCALE GENOMIC DNA]</scope>
    <source>
        <strain evidence="10">ATCC 1020 / DSM 3700 / CBS 544.65 / FGSC A1164 / JCM 1740 / NRRL 181 / WB 181</strain>
    </source>
</reference>
<keyword evidence="10" id="KW-1185">Reference proteome</keyword>
<proteinExistence type="inferred from homology"/>
<dbReference type="VEuPathDB" id="FungiDB:NFIA_080580"/>
<evidence type="ECO:0000256" key="2">
    <source>
        <dbReference type="ARBA" id="ARBA00022642"/>
    </source>
</evidence>
<dbReference type="SUPFAM" id="SSF52499">
    <property type="entry name" value="Isochorismatase-like hydrolases"/>
    <property type="match status" value="1"/>
</dbReference>
<dbReference type="GO" id="GO:0008936">
    <property type="term" value="F:nicotinamidase activity"/>
    <property type="evidence" value="ECO:0007669"/>
    <property type="project" value="UniProtKB-EC"/>
</dbReference>
<dbReference type="OMA" id="DYCVWST"/>
<evidence type="ECO:0000256" key="6">
    <source>
        <dbReference type="ARBA" id="ARBA00039017"/>
    </source>
</evidence>
<evidence type="ECO:0000313" key="10">
    <source>
        <dbReference type="Proteomes" id="UP000006702"/>
    </source>
</evidence>